<evidence type="ECO:0000313" key="5">
    <source>
        <dbReference type="Proteomes" id="UP000192247"/>
    </source>
</evidence>
<organism evidence="4 5">
    <name type="scientific">Tropilaelaps mercedesae</name>
    <dbReference type="NCBI Taxonomy" id="418985"/>
    <lineage>
        <taxon>Eukaryota</taxon>
        <taxon>Metazoa</taxon>
        <taxon>Ecdysozoa</taxon>
        <taxon>Arthropoda</taxon>
        <taxon>Chelicerata</taxon>
        <taxon>Arachnida</taxon>
        <taxon>Acari</taxon>
        <taxon>Parasitiformes</taxon>
        <taxon>Mesostigmata</taxon>
        <taxon>Gamasina</taxon>
        <taxon>Dermanyssoidea</taxon>
        <taxon>Laelapidae</taxon>
        <taxon>Tropilaelaps</taxon>
    </lineage>
</organism>
<keyword evidence="5" id="KW-1185">Reference proteome</keyword>
<dbReference type="Proteomes" id="UP000192247">
    <property type="component" value="Unassembled WGS sequence"/>
</dbReference>
<dbReference type="PANTHER" id="PTHR48070">
    <property type="entry name" value="ESTERASE OVCA2"/>
    <property type="match status" value="1"/>
</dbReference>
<dbReference type="FunCoup" id="A0A1V9XPK1">
    <property type="interactions" value="954"/>
</dbReference>
<dbReference type="InterPro" id="IPR050593">
    <property type="entry name" value="LovG"/>
</dbReference>
<dbReference type="GO" id="GO:0016787">
    <property type="term" value="F:hydrolase activity"/>
    <property type="evidence" value="ECO:0007669"/>
    <property type="project" value="UniProtKB-KW"/>
</dbReference>
<keyword evidence="2" id="KW-0378">Hydrolase</keyword>
<reference evidence="4 5" key="1">
    <citation type="journal article" date="2017" name="Gigascience">
        <title>Draft genome of the honey bee ectoparasitic mite, Tropilaelaps mercedesae, is shaped by the parasitic life history.</title>
        <authorList>
            <person name="Dong X."/>
            <person name="Armstrong S.D."/>
            <person name="Xia D."/>
            <person name="Makepeace B.L."/>
            <person name="Darby A.C."/>
            <person name="Kadowaki T."/>
        </authorList>
    </citation>
    <scope>NUCLEOTIDE SEQUENCE [LARGE SCALE GENOMIC DNA]</scope>
    <source>
        <strain evidence="4">Wuxi-XJTLU</strain>
    </source>
</reference>
<dbReference type="GO" id="GO:0005634">
    <property type="term" value="C:nucleus"/>
    <property type="evidence" value="ECO:0007669"/>
    <property type="project" value="TreeGrafter"/>
</dbReference>
<dbReference type="PANTHER" id="PTHR48070:SF6">
    <property type="entry name" value="ESTERASE OVCA2"/>
    <property type="match status" value="1"/>
</dbReference>
<evidence type="ECO:0000259" key="3">
    <source>
        <dbReference type="Pfam" id="PF03959"/>
    </source>
</evidence>
<dbReference type="AlphaFoldDB" id="A0A1V9XPK1"/>
<protein>
    <submittedName>
        <fullName evidence="4">Ovarian cancer-associated 2 protein-like</fullName>
    </submittedName>
</protein>
<evidence type="ECO:0000256" key="1">
    <source>
        <dbReference type="ARBA" id="ARBA00005863"/>
    </source>
</evidence>
<dbReference type="SUPFAM" id="SSF53474">
    <property type="entry name" value="alpha/beta-Hydrolases"/>
    <property type="match status" value="1"/>
</dbReference>
<comment type="similarity">
    <text evidence="1">Belongs to the LovG family.</text>
</comment>
<sequence>MSVRKLRILCLHGYQQNAATFRLKCGGFRKKIRALAELVFLDAPLVIDGDPEKRGWIYKDENSMLSNCSEDPTGLQKSLDAVGAVVEREGPFDGMFAFSQGASFAALLLHLLQKPQSVFIVNPKIKFKFVVLACGAESRIHQFEEPIDIPSLHLIGITDQVRH</sequence>
<feature type="domain" description="Serine hydrolase" evidence="3">
    <location>
        <begin position="1"/>
        <end position="161"/>
    </location>
</feature>
<accession>A0A1V9XPK1</accession>
<name>A0A1V9XPK1_9ACAR</name>
<dbReference type="STRING" id="418985.A0A1V9XPK1"/>
<dbReference type="Gene3D" id="3.40.50.1820">
    <property type="entry name" value="alpha/beta hydrolase"/>
    <property type="match status" value="1"/>
</dbReference>
<dbReference type="InterPro" id="IPR029058">
    <property type="entry name" value="AB_hydrolase_fold"/>
</dbReference>
<dbReference type="OrthoDB" id="414698at2759"/>
<dbReference type="EMBL" id="MNPL01006545">
    <property type="protein sequence ID" value="OQR75322.1"/>
    <property type="molecule type" value="Genomic_DNA"/>
</dbReference>
<gene>
    <name evidence="4" type="ORF">BIW11_08499</name>
</gene>
<dbReference type="Pfam" id="PF03959">
    <property type="entry name" value="FSH1"/>
    <property type="match status" value="1"/>
</dbReference>
<evidence type="ECO:0000313" key="4">
    <source>
        <dbReference type="EMBL" id="OQR75322.1"/>
    </source>
</evidence>
<dbReference type="InterPro" id="IPR005645">
    <property type="entry name" value="FSH-like_dom"/>
</dbReference>
<comment type="caution">
    <text evidence="4">The sequence shown here is derived from an EMBL/GenBank/DDBJ whole genome shotgun (WGS) entry which is preliminary data.</text>
</comment>
<proteinExistence type="inferred from homology"/>
<dbReference type="InParanoid" id="A0A1V9XPK1"/>
<evidence type="ECO:0000256" key="2">
    <source>
        <dbReference type="ARBA" id="ARBA00022801"/>
    </source>
</evidence>
<dbReference type="GO" id="GO:0005737">
    <property type="term" value="C:cytoplasm"/>
    <property type="evidence" value="ECO:0007669"/>
    <property type="project" value="TreeGrafter"/>
</dbReference>